<protein>
    <submittedName>
        <fullName evidence="1">Uncharacterized protein</fullName>
    </submittedName>
</protein>
<dbReference type="AlphaFoldDB" id="B1VTF1"/>
<dbReference type="KEGG" id="sgr:SGR_4212"/>
<organism evidence="1 2">
    <name type="scientific">Streptomyces griseus subsp. griseus (strain JCM 4626 / CBS 651.72 / NBRC 13350 / KCC S-0626 / ISP 5235)</name>
    <dbReference type="NCBI Taxonomy" id="455632"/>
    <lineage>
        <taxon>Bacteria</taxon>
        <taxon>Bacillati</taxon>
        <taxon>Actinomycetota</taxon>
        <taxon>Actinomycetes</taxon>
        <taxon>Kitasatosporales</taxon>
        <taxon>Streptomycetaceae</taxon>
        <taxon>Streptomyces</taxon>
    </lineage>
</organism>
<dbReference type="EMBL" id="AP009493">
    <property type="protein sequence ID" value="BAG21041.1"/>
    <property type="molecule type" value="Genomic_DNA"/>
</dbReference>
<dbReference type="HOGENOM" id="CLU_808706_0_0_11"/>
<dbReference type="RefSeq" id="WP_012380430.1">
    <property type="nucleotide sequence ID" value="NC_010572.1"/>
</dbReference>
<sequence length="343" mass="37115">MSEDQGSAGGVNYFGAHGNRIVGLGPWGDARTVLDRPVDDGGAWSGAEHLGWPDEADAWKRFAVGDVLRHSVRADSVEQYEAFNDTVLYLLCERAPLPGHLADILYIAAGVTIGAVDPLEAHRGTRPWNIRVHPEPEGPSADRGAQPWSGLDRFVTVLLPEGQPLVVQGHRGAGYTQYFPAAVYLAGVPAEDLRRDPVPMTANLLHEYTHVALGRIYANASLPWPDDRSYEPGRTDALRRAFADAVAAGRRALASELTAVSHAGLRQVLKHLAESLRDMRPEDWDREAVPYLVEAEVAAFYHGEPEAVSAVFGPGLPAAFERYVAPELEAAAGAVEAAALIRR</sequence>
<dbReference type="PATRIC" id="fig|455632.4.peg.4290"/>
<dbReference type="Proteomes" id="UP000001685">
    <property type="component" value="Chromosome"/>
</dbReference>
<accession>B1VTF1</accession>
<name>B1VTF1_STRGG</name>
<evidence type="ECO:0000313" key="1">
    <source>
        <dbReference type="EMBL" id="BAG21041.1"/>
    </source>
</evidence>
<evidence type="ECO:0000313" key="2">
    <source>
        <dbReference type="Proteomes" id="UP000001685"/>
    </source>
</evidence>
<proteinExistence type="predicted"/>
<gene>
    <name evidence="1" type="ordered locus">SGR_4212</name>
</gene>
<reference evidence="2" key="1">
    <citation type="journal article" date="2008" name="J. Bacteriol.">
        <title>Genome sequence of the streptomycin-producing microorganism Streptomyces griseus IFO 13350.</title>
        <authorList>
            <person name="Ohnishi Y."/>
            <person name="Ishikawa J."/>
            <person name="Hara H."/>
            <person name="Suzuki H."/>
            <person name="Ikenoya M."/>
            <person name="Ikeda H."/>
            <person name="Yamashita A."/>
            <person name="Hattori M."/>
            <person name="Horinouchi S."/>
        </authorList>
    </citation>
    <scope>NUCLEOTIDE SEQUENCE [LARGE SCALE GENOMIC DNA]</scope>
    <source>
        <strain evidence="2">JCM 4626 / NBRC 13350</strain>
    </source>
</reference>